<comment type="caution">
    <text evidence="3">The sequence shown here is derived from an EMBL/GenBank/DDBJ whole genome shotgun (WGS) entry which is preliminary data.</text>
</comment>
<evidence type="ECO:0000256" key="1">
    <source>
        <dbReference type="SAM" id="Phobius"/>
    </source>
</evidence>
<evidence type="ECO:0000313" key="4">
    <source>
        <dbReference type="Proteomes" id="UP000230233"/>
    </source>
</evidence>
<dbReference type="SUPFAM" id="SSF81321">
    <property type="entry name" value="Family A G protein-coupled receptor-like"/>
    <property type="match status" value="1"/>
</dbReference>
<feature type="transmembrane region" description="Helical" evidence="1">
    <location>
        <begin position="39"/>
        <end position="68"/>
    </location>
</feature>
<feature type="transmembrane region" description="Helical" evidence="1">
    <location>
        <begin position="157"/>
        <end position="176"/>
    </location>
</feature>
<feature type="transmembrane region" description="Helical" evidence="1">
    <location>
        <begin position="6"/>
        <end position="27"/>
    </location>
</feature>
<dbReference type="Proteomes" id="UP000230233">
    <property type="component" value="Chromosome V"/>
</dbReference>
<feature type="transmembrane region" description="Helical" evidence="1">
    <location>
        <begin position="74"/>
        <end position="91"/>
    </location>
</feature>
<keyword evidence="4" id="KW-1185">Reference proteome</keyword>
<name>A0A2G5TGI6_9PELO</name>
<dbReference type="OrthoDB" id="5833736at2759"/>
<dbReference type="EMBL" id="PDUG01000005">
    <property type="protein sequence ID" value="PIC26146.1"/>
    <property type="molecule type" value="Genomic_DNA"/>
</dbReference>
<keyword evidence="1" id="KW-0472">Membrane</keyword>
<evidence type="ECO:0000259" key="2">
    <source>
        <dbReference type="Pfam" id="PF10328"/>
    </source>
</evidence>
<keyword evidence="1" id="KW-1133">Transmembrane helix</keyword>
<accession>A0A2G5TGI6</accession>
<keyword evidence="1" id="KW-0812">Transmembrane</keyword>
<feature type="transmembrane region" description="Helical" evidence="1">
    <location>
        <begin position="182"/>
        <end position="206"/>
    </location>
</feature>
<dbReference type="PANTHER" id="PTHR23017:SF47">
    <property type="entry name" value="G-PROTEIN COUPLED RECEPTORS FAMILY 1 PROFILE DOMAIN-CONTAINING PROTEIN"/>
    <property type="match status" value="1"/>
</dbReference>
<proteinExistence type="predicted"/>
<reference evidence="4" key="1">
    <citation type="submission" date="2017-10" db="EMBL/GenBank/DDBJ databases">
        <title>Rapid genome shrinkage in a self-fertile nematode reveals novel sperm competition proteins.</title>
        <authorList>
            <person name="Yin D."/>
            <person name="Schwarz E.M."/>
            <person name="Thomas C.G."/>
            <person name="Felde R.L."/>
            <person name="Korf I.F."/>
            <person name="Cutter A.D."/>
            <person name="Schartner C.M."/>
            <person name="Ralston E.J."/>
            <person name="Meyer B.J."/>
            <person name="Haag E.S."/>
        </authorList>
    </citation>
    <scope>NUCLEOTIDE SEQUENCE [LARGE SCALE GENOMIC DNA]</scope>
    <source>
        <strain evidence="4">JU1422</strain>
    </source>
</reference>
<dbReference type="Pfam" id="PF10328">
    <property type="entry name" value="7TM_GPCR_Srx"/>
    <property type="match status" value="1"/>
</dbReference>
<evidence type="ECO:0000313" key="3">
    <source>
        <dbReference type="EMBL" id="PIC26146.1"/>
    </source>
</evidence>
<protein>
    <recommendedName>
        <fullName evidence="2">7TM GPCR serpentine receptor class x (Srx) domain-containing protein</fullName>
    </recommendedName>
</protein>
<dbReference type="PANTHER" id="PTHR23017">
    <property type="entry name" value="SERPENTINE RECEPTOR, CLASS X"/>
    <property type="match status" value="1"/>
</dbReference>
<sequence length="260" mass="29810">METTTIVASVLGLISFLGVIFNWTVVIANRQITSSKHSFGILTAFQAFGDAIHSTIFFIFVCPTIYFIRNTHCVATVLILLALTYTSADYFMGCTLNWYKEVFLFNFPPIEFCLIFVFYTDFCKFLLTILLIQTSTTSADARAAAQRSREMSFLKQTCAQGSIFTCELVTYFILSSMIKNKWLLFLCTSFAWVSVHSLDGFVTLMFNQDMQKFIMKSILRKLLRMTQLPKSTQIVKVVPELRTRRLRARQIITSEMTIIP</sequence>
<dbReference type="InterPro" id="IPR019430">
    <property type="entry name" value="7TM_GPCR_serpentine_rcpt_Srx"/>
</dbReference>
<gene>
    <name evidence="3" type="primary">Cnig_chr_V.g18810</name>
    <name evidence="3" type="ORF">B9Z55_018810</name>
</gene>
<feature type="domain" description="7TM GPCR serpentine receptor class x (Srx)" evidence="2">
    <location>
        <begin position="65"/>
        <end position="207"/>
    </location>
</feature>
<organism evidence="3 4">
    <name type="scientific">Caenorhabditis nigoni</name>
    <dbReference type="NCBI Taxonomy" id="1611254"/>
    <lineage>
        <taxon>Eukaryota</taxon>
        <taxon>Metazoa</taxon>
        <taxon>Ecdysozoa</taxon>
        <taxon>Nematoda</taxon>
        <taxon>Chromadorea</taxon>
        <taxon>Rhabditida</taxon>
        <taxon>Rhabditina</taxon>
        <taxon>Rhabditomorpha</taxon>
        <taxon>Rhabditoidea</taxon>
        <taxon>Rhabditidae</taxon>
        <taxon>Peloderinae</taxon>
        <taxon>Caenorhabditis</taxon>
    </lineage>
</organism>
<dbReference type="AlphaFoldDB" id="A0A2G5TGI6"/>